<evidence type="ECO:0000313" key="4">
    <source>
        <dbReference type="EMBL" id="VVQ23085.1"/>
    </source>
</evidence>
<dbReference type="GO" id="GO:0016020">
    <property type="term" value="C:membrane"/>
    <property type="evidence" value="ECO:0007669"/>
    <property type="project" value="TreeGrafter"/>
</dbReference>
<feature type="domain" description="Acyltransferase 3" evidence="3">
    <location>
        <begin position="7"/>
        <end position="351"/>
    </location>
</feature>
<evidence type="ECO:0000256" key="1">
    <source>
        <dbReference type="SAM" id="MobiDB-lite"/>
    </source>
</evidence>
<dbReference type="AlphaFoldDB" id="A0A5E7VKT3"/>
<reference evidence="4 5" key="1">
    <citation type="submission" date="2019-09" db="EMBL/GenBank/DDBJ databases">
        <authorList>
            <person name="Chandra G."/>
            <person name="Truman W A."/>
        </authorList>
    </citation>
    <scope>NUCLEOTIDE SEQUENCE [LARGE SCALE GENOMIC DNA]</scope>
    <source>
        <strain evidence="4">PS941</strain>
    </source>
</reference>
<dbReference type="OrthoDB" id="9767863at2"/>
<feature type="transmembrane region" description="Helical" evidence="2">
    <location>
        <begin position="43"/>
        <end position="68"/>
    </location>
</feature>
<name>A0A5E7VKT3_PSEFL</name>
<feature type="transmembrane region" description="Helical" evidence="2">
    <location>
        <begin position="335"/>
        <end position="357"/>
    </location>
</feature>
<feature type="transmembrane region" description="Helical" evidence="2">
    <location>
        <begin position="159"/>
        <end position="185"/>
    </location>
</feature>
<keyword evidence="2" id="KW-1133">Transmembrane helix</keyword>
<dbReference type="PANTHER" id="PTHR23028:SF53">
    <property type="entry name" value="ACYL_TRANSF_3 DOMAIN-CONTAINING PROTEIN"/>
    <property type="match status" value="1"/>
</dbReference>
<proteinExistence type="predicted"/>
<dbReference type="GO" id="GO:0016747">
    <property type="term" value="F:acyltransferase activity, transferring groups other than amino-acyl groups"/>
    <property type="evidence" value="ECO:0007669"/>
    <property type="project" value="InterPro"/>
</dbReference>
<accession>A0A5E7VKT3</accession>
<evidence type="ECO:0000256" key="2">
    <source>
        <dbReference type="SAM" id="Phobius"/>
    </source>
</evidence>
<feature type="transmembrane region" description="Helical" evidence="2">
    <location>
        <begin position="12"/>
        <end position="37"/>
    </location>
</feature>
<dbReference type="PANTHER" id="PTHR23028">
    <property type="entry name" value="ACETYLTRANSFERASE"/>
    <property type="match status" value="1"/>
</dbReference>
<feature type="transmembrane region" description="Helical" evidence="2">
    <location>
        <begin position="246"/>
        <end position="279"/>
    </location>
</feature>
<keyword evidence="2" id="KW-0812">Transmembrane</keyword>
<feature type="transmembrane region" description="Helical" evidence="2">
    <location>
        <begin position="89"/>
        <end position="110"/>
    </location>
</feature>
<evidence type="ECO:0000259" key="3">
    <source>
        <dbReference type="Pfam" id="PF01757"/>
    </source>
</evidence>
<dbReference type="EMBL" id="CABVJC010000011">
    <property type="protein sequence ID" value="VVQ23085.1"/>
    <property type="molecule type" value="Genomic_DNA"/>
</dbReference>
<feature type="transmembrane region" description="Helical" evidence="2">
    <location>
        <begin position="291"/>
        <end position="315"/>
    </location>
</feature>
<dbReference type="InterPro" id="IPR050879">
    <property type="entry name" value="Acyltransferase_3"/>
</dbReference>
<keyword evidence="2" id="KW-0472">Membrane</keyword>
<dbReference type="InterPro" id="IPR002656">
    <property type="entry name" value="Acyl_transf_3_dom"/>
</dbReference>
<evidence type="ECO:0000313" key="5">
    <source>
        <dbReference type="Proteomes" id="UP000326452"/>
    </source>
</evidence>
<dbReference type="Proteomes" id="UP000326452">
    <property type="component" value="Unassembled WGS sequence"/>
</dbReference>
<gene>
    <name evidence="4" type="ORF">PS941_05473</name>
</gene>
<feature type="region of interest" description="Disordered" evidence="1">
    <location>
        <begin position="380"/>
        <end position="401"/>
    </location>
</feature>
<protein>
    <recommendedName>
        <fullName evidence="3">Acyltransferase 3 domain-containing protein</fullName>
    </recommendedName>
</protein>
<sequence length="401" mass="45596">MSSSKNKEIEFLRGVAILMTLFAHLPQLLPFFGLYLLKVFNVYAPWTGVDLFFCISGFVVSKAYLDYFDKNREQNRFGLAATSFWIRRAYRLLPTAWLWVLIPLAFSIFFNQSNAFQSWYENLRSFTAVATFSGNLANQYGVLLGPNSVYWSLALEEQFYFIFPLFLLLVTSTRWRVLILILLIAAQFPFNRDTFAAPPAPMLFSFRLDAMMWGILLCLFTRTSLYKDIEPVGLGGSRFKRLAVTLFLLYMMGAIAGQMIMAPIAVGLIAITALIIVWLASYQKGYIYCPALLNGLFQWLGSRSYALYVVHIFAYHLSTEIWTRIAASRDMELGAAFTVELLLTSLVIMVVCSELNFRFVETPLRRRGAEIARRRMAGVGATETAREKPSVKKPARSVDIA</sequence>
<dbReference type="Pfam" id="PF01757">
    <property type="entry name" value="Acyl_transf_3"/>
    <property type="match status" value="1"/>
</dbReference>
<organism evidence="4 5">
    <name type="scientific">Pseudomonas fluorescens</name>
    <dbReference type="NCBI Taxonomy" id="294"/>
    <lineage>
        <taxon>Bacteria</taxon>
        <taxon>Pseudomonadati</taxon>
        <taxon>Pseudomonadota</taxon>
        <taxon>Gammaproteobacteria</taxon>
        <taxon>Pseudomonadales</taxon>
        <taxon>Pseudomonadaceae</taxon>
        <taxon>Pseudomonas</taxon>
    </lineage>
</organism>
<feature type="transmembrane region" description="Helical" evidence="2">
    <location>
        <begin position="206"/>
        <end position="226"/>
    </location>
</feature>
<dbReference type="GO" id="GO:0009103">
    <property type="term" value="P:lipopolysaccharide biosynthetic process"/>
    <property type="evidence" value="ECO:0007669"/>
    <property type="project" value="TreeGrafter"/>
</dbReference>